<organism evidence="13">
    <name type="scientific">Desulfofervidus auxilii</name>
    <dbReference type="NCBI Taxonomy" id="1621989"/>
    <lineage>
        <taxon>Bacteria</taxon>
        <taxon>Pseudomonadati</taxon>
        <taxon>Thermodesulfobacteriota</taxon>
        <taxon>Candidatus Desulfofervidia</taxon>
        <taxon>Candidatus Desulfofervidales</taxon>
        <taxon>Candidatus Desulfofervidaceae</taxon>
        <taxon>Candidatus Desulfofervidus</taxon>
    </lineage>
</organism>
<reference evidence="13" key="1">
    <citation type="journal article" date="2020" name="mSystems">
        <title>Genome- and Community-Level Interaction Insights into Carbon Utilization and Element Cycling Functions of Hydrothermarchaeota in Hydrothermal Sediment.</title>
        <authorList>
            <person name="Zhou Z."/>
            <person name="Liu Y."/>
            <person name="Xu W."/>
            <person name="Pan J."/>
            <person name="Luo Z.H."/>
            <person name="Li M."/>
        </authorList>
    </citation>
    <scope>NUCLEOTIDE SEQUENCE [LARGE SCALE GENOMIC DNA]</scope>
    <source>
        <strain evidence="13">HyVt-113</strain>
    </source>
</reference>
<evidence type="ECO:0000256" key="6">
    <source>
        <dbReference type="ARBA" id="ARBA00022679"/>
    </source>
</evidence>
<dbReference type="CDD" id="cd03789">
    <property type="entry name" value="GT9_LPS_heptosyltransferase"/>
    <property type="match status" value="1"/>
</dbReference>
<evidence type="ECO:0000256" key="5">
    <source>
        <dbReference type="ARBA" id="ARBA00022676"/>
    </source>
</evidence>
<dbReference type="InterPro" id="IPR011908">
    <property type="entry name" value="LipoPS_heptosylTferase-I"/>
</dbReference>
<keyword evidence="6" id="KW-0808">Transferase</keyword>
<accession>A0A7V0IA70</accession>
<evidence type="ECO:0000256" key="12">
    <source>
        <dbReference type="ARBA" id="ARBA00049201"/>
    </source>
</evidence>
<evidence type="ECO:0000256" key="2">
    <source>
        <dbReference type="ARBA" id="ARBA00004713"/>
    </source>
</evidence>
<dbReference type="EC" id="2.4.99.23" evidence="9"/>
<sequence>MRILMIKLSSLGDIIHTLPALNVLKRAYPDAEIDWITEELGSEFLYGHPFLKNIFLFPRYSWPKKIKKGQILTIIKEIVTLREQLKRNYKLIIDFQGLFKSNFIAFLAQGEKRIGFANSRELGNLFYRNKVKVDLNLHAVLRYLMLLKFMNIPVSFKDISFPLPTAPPFPFYIKKPYIVINPIARWQSKMWFIEKWIDLSKALFKLGYEVVFSGRKTDRHYIECICQSIGGINLAGKTNLKQLIPLYKEATLVISVDTGTMHLAAATGTAVIALFGPTAPWRTGPFGKEHKVIFKALPCQPCFRRKCDSKDCMKRIEIEEIISLVKEVNYAH</sequence>
<evidence type="ECO:0000256" key="10">
    <source>
        <dbReference type="ARBA" id="ARBA00044190"/>
    </source>
</evidence>
<dbReference type="SUPFAM" id="SSF53756">
    <property type="entry name" value="UDP-Glycosyltransferase/glycogen phosphorylase"/>
    <property type="match status" value="1"/>
</dbReference>
<keyword evidence="8" id="KW-0472">Membrane</keyword>
<dbReference type="PANTHER" id="PTHR30160:SF1">
    <property type="entry name" value="LIPOPOLYSACCHARIDE 1,2-N-ACETYLGLUCOSAMINETRANSFERASE-RELATED"/>
    <property type="match status" value="1"/>
</dbReference>
<dbReference type="PANTHER" id="PTHR30160">
    <property type="entry name" value="TETRAACYLDISACCHARIDE 4'-KINASE-RELATED"/>
    <property type="match status" value="1"/>
</dbReference>
<dbReference type="EMBL" id="DQWQ01000059">
    <property type="protein sequence ID" value="HDD35415.1"/>
    <property type="molecule type" value="Genomic_DNA"/>
</dbReference>
<evidence type="ECO:0000256" key="4">
    <source>
        <dbReference type="ARBA" id="ARBA00022519"/>
    </source>
</evidence>
<evidence type="ECO:0000256" key="11">
    <source>
        <dbReference type="ARBA" id="ARBA00044330"/>
    </source>
</evidence>
<evidence type="ECO:0000256" key="9">
    <source>
        <dbReference type="ARBA" id="ARBA00044041"/>
    </source>
</evidence>
<keyword evidence="3" id="KW-1003">Cell membrane</keyword>
<dbReference type="NCBIfam" id="TIGR02193">
    <property type="entry name" value="heptsyl_trn_I"/>
    <property type="match status" value="1"/>
</dbReference>
<comment type="pathway">
    <text evidence="2">Bacterial outer membrane biogenesis; LPS core biosynthesis.</text>
</comment>
<keyword evidence="5" id="KW-0328">Glycosyltransferase</keyword>
<keyword evidence="7" id="KW-0448">Lipopolysaccharide biosynthesis</keyword>
<dbReference type="GO" id="GO:0009244">
    <property type="term" value="P:lipopolysaccharide core region biosynthetic process"/>
    <property type="evidence" value="ECO:0007669"/>
    <property type="project" value="InterPro"/>
</dbReference>
<dbReference type="GO" id="GO:0005886">
    <property type="term" value="C:plasma membrane"/>
    <property type="evidence" value="ECO:0007669"/>
    <property type="project" value="UniProtKB-SubCell"/>
</dbReference>
<keyword evidence="4" id="KW-0997">Cell inner membrane</keyword>
<dbReference type="Gene3D" id="3.40.50.2000">
    <property type="entry name" value="Glycogen Phosphorylase B"/>
    <property type="match status" value="2"/>
</dbReference>
<comment type="subcellular location">
    <subcellularLocation>
        <location evidence="1">Cell inner membrane</location>
        <topology evidence="1">Peripheral membrane protein</topology>
        <orientation evidence="1">Cytoplasmic side</orientation>
    </subcellularLocation>
</comment>
<dbReference type="InterPro" id="IPR002201">
    <property type="entry name" value="Glyco_trans_9"/>
</dbReference>
<evidence type="ECO:0000313" key="13">
    <source>
        <dbReference type="EMBL" id="HDD35415.1"/>
    </source>
</evidence>
<comment type="caution">
    <text evidence="13">The sequence shown here is derived from an EMBL/GenBank/DDBJ whole genome shotgun (WGS) entry which is preliminary data.</text>
</comment>
<evidence type="ECO:0000256" key="7">
    <source>
        <dbReference type="ARBA" id="ARBA00022985"/>
    </source>
</evidence>
<evidence type="ECO:0000256" key="8">
    <source>
        <dbReference type="ARBA" id="ARBA00023136"/>
    </source>
</evidence>
<dbReference type="Pfam" id="PF01075">
    <property type="entry name" value="Glyco_transf_9"/>
    <property type="match status" value="1"/>
</dbReference>
<dbReference type="GO" id="GO:0005829">
    <property type="term" value="C:cytosol"/>
    <property type="evidence" value="ECO:0007669"/>
    <property type="project" value="TreeGrafter"/>
</dbReference>
<name>A0A7V0IA70_DESA2</name>
<dbReference type="InterPro" id="IPR051199">
    <property type="entry name" value="LPS_LOS_Heptosyltrfase"/>
</dbReference>
<evidence type="ECO:0000256" key="1">
    <source>
        <dbReference type="ARBA" id="ARBA00004515"/>
    </source>
</evidence>
<dbReference type="AlphaFoldDB" id="A0A7V0IA70"/>
<comment type="catalytic activity">
    <reaction evidence="12">
        <text>an alpha-Kdo-(2-&gt;4)-alpha-Kdo-(2-&gt;6)-lipid A + ADP-L-glycero-beta-D-manno-heptose = an L-alpha-D-Hep-(1-&gt;5)-[alpha-Kdo-(2-&gt;4)]-alpha-Kdo-(2-&gt;6)-lipid A + ADP + H(+)</text>
        <dbReference type="Rhea" id="RHEA:74067"/>
        <dbReference type="ChEBI" id="CHEBI:15378"/>
        <dbReference type="ChEBI" id="CHEBI:61506"/>
        <dbReference type="ChEBI" id="CHEBI:176431"/>
        <dbReference type="ChEBI" id="CHEBI:193068"/>
        <dbReference type="ChEBI" id="CHEBI:456216"/>
        <dbReference type="EC" id="2.4.99.23"/>
    </reaction>
</comment>
<dbReference type="Proteomes" id="UP000885706">
    <property type="component" value="Unassembled WGS sequence"/>
</dbReference>
<proteinExistence type="predicted"/>
<dbReference type="GO" id="GO:0008713">
    <property type="term" value="F:ADP-heptose-lipopolysaccharide heptosyltransferase activity"/>
    <property type="evidence" value="ECO:0007669"/>
    <property type="project" value="TreeGrafter"/>
</dbReference>
<evidence type="ECO:0000256" key="3">
    <source>
        <dbReference type="ARBA" id="ARBA00022475"/>
    </source>
</evidence>
<protein>
    <recommendedName>
        <fullName evidence="10">Lipopolysaccharide heptosyltransferase 1</fullName>
        <ecNumber evidence="9">2.4.99.23</ecNumber>
    </recommendedName>
    <alternativeName>
        <fullName evidence="11">ADP-heptose:lipopolysaccharide heptosyltransferase I</fullName>
    </alternativeName>
</protein>
<gene>
    <name evidence="13" type="primary">waaC</name>
    <name evidence="13" type="ORF">ENF30_01305</name>
</gene>